<evidence type="ECO:0000256" key="4">
    <source>
        <dbReference type="ARBA" id="ARBA00022490"/>
    </source>
</evidence>
<accession>A0AAE1H895</accession>
<dbReference type="PANTHER" id="PTHR15135:SF7">
    <property type="entry name" value="STAC-LIKE, ISOFORM J"/>
    <property type="match status" value="1"/>
</dbReference>
<gene>
    <name evidence="9" type="ORF">KUF71_024788</name>
</gene>
<evidence type="ECO:0000256" key="5">
    <source>
        <dbReference type="ARBA" id="ARBA00022737"/>
    </source>
</evidence>
<keyword evidence="5" id="KW-0677">Repeat</keyword>
<evidence type="ECO:0000256" key="3">
    <source>
        <dbReference type="ARBA" id="ARBA00022475"/>
    </source>
</evidence>
<evidence type="ECO:0000256" key="1">
    <source>
        <dbReference type="ARBA" id="ARBA00004236"/>
    </source>
</evidence>
<dbReference type="GO" id="GO:0005737">
    <property type="term" value="C:cytoplasm"/>
    <property type="evidence" value="ECO:0007669"/>
    <property type="project" value="UniProtKB-SubCell"/>
</dbReference>
<feature type="non-terminal residue" evidence="9">
    <location>
        <position position="1"/>
    </location>
</feature>
<organism evidence="9 10">
    <name type="scientific">Frankliniella fusca</name>
    <dbReference type="NCBI Taxonomy" id="407009"/>
    <lineage>
        <taxon>Eukaryota</taxon>
        <taxon>Metazoa</taxon>
        <taxon>Ecdysozoa</taxon>
        <taxon>Arthropoda</taxon>
        <taxon>Hexapoda</taxon>
        <taxon>Insecta</taxon>
        <taxon>Pterygota</taxon>
        <taxon>Neoptera</taxon>
        <taxon>Paraneoptera</taxon>
        <taxon>Thysanoptera</taxon>
        <taxon>Terebrantia</taxon>
        <taxon>Thripoidea</taxon>
        <taxon>Thripidae</taxon>
        <taxon>Frankliniella</taxon>
    </lineage>
</organism>
<dbReference type="GO" id="GO:0003009">
    <property type="term" value="P:skeletal muscle contraction"/>
    <property type="evidence" value="ECO:0007669"/>
    <property type="project" value="TreeGrafter"/>
</dbReference>
<feature type="coiled-coil region" evidence="8">
    <location>
        <begin position="116"/>
        <end position="143"/>
    </location>
</feature>
<sequence length="405" mass="45483">MENFPATSSKCISHRTLRSVAVSDFTTELSQLYERHAEELQMLVAGYRKRNAELRKDRGACQTSLFQTWDILLQEVEKDSQAHSDIASVLGRQVARPLLEKTFHRKIQSRKVFGTREAYEQFVAKAEEKLVKARQDYKNAYMSYMASPNTAALATYFDAHNAYVTQLHATNGILEHFGTETLPSLMQELEDIYADLCATLTDAALQGAEVISSRVSIRALAEELWSELRYDRLPRLAGVLQAQEQQRRYDGLAAACRSASAQADIVQVVKSLAPQGAHPHPVVRRHFSAPHVPPPDADAPGNDLSNTMLPPALKNELVTDRLASIQVRVQLESLRKEGQDLELQCKQLTDALDTLHRMQQRSLESSLFNKANELQDEISVKKYDLRVAQMQLASVRAQVSVGRAR</sequence>
<keyword evidence="6" id="KW-0862">Zinc</keyword>
<comment type="subcellular location">
    <subcellularLocation>
        <location evidence="1">Cell membrane</location>
    </subcellularLocation>
    <subcellularLocation>
        <location evidence="2">Cytoplasm</location>
    </subcellularLocation>
</comment>
<keyword evidence="7" id="KW-0472">Membrane</keyword>
<proteinExistence type="predicted"/>
<dbReference type="EMBL" id="JAHWGI010000441">
    <property type="protein sequence ID" value="KAK3915645.1"/>
    <property type="molecule type" value="Genomic_DNA"/>
</dbReference>
<keyword evidence="4" id="KW-0963">Cytoplasm</keyword>
<reference evidence="9" key="2">
    <citation type="journal article" date="2023" name="BMC Genomics">
        <title>Pest status, molecular evolution, and epigenetic factors derived from the genome assembly of Frankliniella fusca, a thysanopteran phytovirus vector.</title>
        <authorList>
            <person name="Catto M.A."/>
            <person name="Labadie P.E."/>
            <person name="Jacobson A.L."/>
            <person name="Kennedy G.G."/>
            <person name="Srinivasan R."/>
            <person name="Hunt B.G."/>
        </authorList>
    </citation>
    <scope>NUCLEOTIDE SEQUENCE</scope>
    <source>
        <strain evidence="9">PL_HMW_Pooled</strain>
    </source>
</reference>
<keyword evidence="3" id="KW-1003">Cell membrane</keyword>
<keyword evidence="6" id="KW-0863">Zinc-finger</keyword>
<dbReference type="GO" id="GO:1903078">
    <property type="term" value="P:positive regulation of protein localization to plasma membrane"/>
    <property type="evidence" value="ECO:0007669"/>
    <property type="project" value="TreeGrafter"/>
</dbReference>
<protein>
    <submittedName>
        <fullName evidence="9">F-BAR and double SH3 domains protein 1</fullName>
    </submittedName>
</protein>
<dbReference type="InterPro" id="IPR027267">
    <property type="entry name" value="AH/BAR_dom_sf"/>
</dbReference>
<evidence type="ECO:0000256" key="6">
    <source>
        <dbReference type="ARBA" id="ARBA00022771"/>
    </source>
</evidence>
<dbReference type="PANTHER" id="PTHR15135">
    <property type="entry name" value="STAC"/>
    <property type="match status" value="1"/>
</dbReference>
<keyword evidence="6" id="KW-0479">Metal-binding</keyword>
<name>A0AAE1H895_9NEOP</name>
<dbReference type="InterPro" id="IPR039688">
    <property type="entry name" value="STAC1/2/3"/>
</dbReference>
<dbReference type="GO" id="GO:0005886">
    <property type="term" value="C:plasma membrane"/>
    <property type="evidence" value="ECO:0007669"/>
    <property type="project" value="UniProtKB-SubCell"/>
</dbReference>
<evidence type="ECO:0000313" key="10">
    <source>
        <dbReference type="Proteomes" id="UP001219518"/>
    </source>
</evidence>
<evidence type="ECO:0000313" key="9">
    <source>
        <dbReference type="EMBL" id="KAK3915645.1"/>
    </source>
</evidence>
<dbReference type="Gene3D" id="1.20.1270.60">
    <property type="entry name" value="Arfaptin homology (AH) domain/BAR domain"/>
    <property type="match status" value="1"/>
</dbReference>
<dbReference type="SUPFAM" id="SSF103657">
    <property type="entry name" value="BAR/IMD domain-like"/>
    <property type="match status" value="1"/>
</dbReference>
<keyword evidence="8" id="KW-0175">Coiled coil</keyword>
<reference evidence="9" key="1">
    <citation type="submission" date="2021-07" db="EMBL/GenBank/DDBJ databases">
        <authorList>
            <person name="Catto M.A."/>
            <person name="Jacobson A."/>
            <person name="Kennedy G."/>
            <person name="Labadie P."/>
            <person name="Hunt B.G."/>
            <person name="Srinivasan R."/>
        </authorList>
    </citation>
    <scope>NUCLEOTIDE SEQUENCE</scope>
    <source>
        <strain evidence="9">PL_HMW_Pooled</strain>
        <tissue evidence="9">Head</tissue>
    </source>
</reference>
<evidence type="ECO:0000256" key="2">
    <source>
        <dbReference type="ARBA" id="ARBA00004496"/>
    </source>
</evidence>
<evidence type="ECO:0000256" key="7">
    <source>
        <dbReference type="ARBA" id="ARBA00023136"/>
    </source>
</evidence>
<evidence type="ECO:0000256" key="8">
    <source>
        <dbReference type="SAM" id="Coils"/>
    </source>
</evidence>
<comment type="caution">
    <text evidence="9">The sequence shown here is derived from an EMBL/GenBank/DDBJ whole genome shotgun (WGS) entry which is preliminary data.</text>
</comment>
<dbReference type="GO" id="GO:0008270">
    <property type="term" value="F:zinc ion binding"/>
    <property type="evidence" value="ECO:0007669"/>
    <property type="project" value="UniProtKB-KW"/>
</dbReference>
<dbReference type="AlphaFoldDB" id="A0AAE1H895"/>
<keyword evidence="10" id="KW-1185">Reference proteome</keyword>
<dbReference type="Proteomes" id="UP001219518">
    <property type="component" value="Unassembled WGS sequence"/>
</dbReference>